<dbReference type="GO" id="GO:0003700">
    <property type="term" value="F:DNA-binding transcription factor activity"/>
    <property type="evidence" value="ECO:0007669"/>
    <property type="project" value="InterPro"/>
</dbReference>
<accession>A0A921IP81</accession>
<dbReference type="Gene3D" id="1.10.10.60">
    <property type="entry name" value="Homeodomain-like"/>
    <property type="match status" value="1"/>
</dbReference>
<evidence type="ECO:0000259" key="4">
    <source>
        <dbReference type="PROSITE" id="PS01124"/>
    </source>
</evidence>
<dbReference type="InterPro" id="IPR018771">
    <property type="entry name" value="PocR_dom"/>
</dbReference>
<dbReference type="Pfam" id="PF10114">
    <property type="entry name" value="PocR"/>
    <property type="match status" value="1"/>
</dbReference>
<dbReference type="SMART" id="SM00342">
    <property type="entry name" value="HTH_ARAC"/>
    <property type="match status" value="1"/>
</dbReference>
<keyword evidence="1" id="KW-0805">Transcription regulation</keyword>
<gene>
    <name evidence="5" type="ORF">K8V20_12700</name>
</gene>
<dbReference type="PANTHER" id="PTHR43280">
    <property type="entry name" value="ARAC-FAMILY TRANSCRIPTIONAL REGULATOR"/>
    <property type="match status" value="1"/>
</dbReference>
<dbReference type="AlphaFoldDB" id="A0A921IP81"/>
<feature type="domain" description="HTH araC/xylS-type" evidence="4">
    <location>
        <begin position="178"/>
        <end position="276"/>
    </location>
</feature>
<reference evidence="5" key="1">
    <citation type="journal article" date="2021" name="PeerJ">
        <title>Extensive microbial diversity within the chicken gut microbiome revealed by metagenomics and culture.</title>
        <authorList>
            <person name="Gilroy R."/>
            <person name="Ravi A."/>
            <person name="Getino M."/>
            <person name="Pursley I."/>
            <person name="Horton D.L."/>
            <person name="Alikhan N.F."/>
            <person name="Baker D."/>
            <person name="Gharbi K."/>
            <person name="Hall N."/>
            <person name="Watson M."/>
            <person name="Adriaenssens E.M."/>
            <person name="Foster-Nyarko E."/>
            <person name="Jarju S."/>
            <person name="Secka A."/>
            <person name="Antonio M."/>
            <person name="Oren A."/>
            <person name="Chaudhuri R.R."/>
            <person name="La Ragione R."/>
            <person name="Hildebrand F."/>
            <person name="Pallen M.J."/>
        </authorList>
    </citation>
    <scope>NUCLEOTIDE SEQUENCE</scope>
    <source>
        <strain evidence="5">ChiBcec21-2208</strain>
    </source>
</reference>
<dbReference type="InterPro" id="IPR009057">
    <property type="entry name" value="Homeodomain-like_sf"/>
</dbReference>
<name>A0A921IP81_9FIRM</name>
<comment type="caution">
    <text evidence="5">The sequence shown here is derived from an EMBL/GenBank/DDBJ whole genome shotgun (WGS) entry which is preliminary data.</text>
</comment>
<dbReference type="Pfam" id="PF12833">
    <property type="entry name" value="HTH_18"/>
    <property type="match status" value="1"/>
</dbReference>
<dbReference type="PROSITE" id="PS01124">
    <property type="entry name" value="HTH_ARAC_FAMILY_2"/>
    <property type="match status" value="1"/>
</dbReference>
<reference evidence="5" key="2">
    <citation type="submission" date="2021-09" db="EMBL/GenBank/DDBJ databases">
        <authorList>
            <person name="Gilroy R."/>
        </authorList>
    </citation>
    <scope>NUCLEOTIDE SEQUENCE</scope>
    <source>
        <strain evidence="5">ChiBcec21-2208</strain>
    </source>
</reference>
<dbReference type="SUPFAM" id="SSF46689">
    <property type="entry name" value="Homeodomain-like"/>
    <property type="match status" value="1"/>
</dbReference>
<evidence type="ECO:0000256" key="1">
    <source>
        <dbReference type="ARBA" id="ARBA00023015"/>
    </source>
</evidence>
<dbReference type="Proteomes" id="UP000782880">
    <property type="component" value="Unassembled WGS sequence"/>
</dbReference>
<dbReference type="GO" id="GO:0043565">
    <property type="term" value="F:sequence-specific DNA binding"/>
    <property type="evidence" value="ECO:0007669"/>
    <property type="project" value="InterPro"/>
</dbReference>
<dbReference type="InterPro" id="IPR018060">
    <property type="entry name" value="HTH_AraC"/>
</dbReference>
<evidence type="ECO:0000313" key="6">
    <source>
        <dbReference type="Proteomes" id="UP000782880"/>
    </source>
</evidence>
<evidence type="ECO:0000256" key="3">
    <source>
        <dbReference type="ARBA" id="ARBA00023163"/>
    </source>
</evidence>
<keyword evidence="3" id="KW-0804">Transcription</keyword>
<organism evidence="5 6">
    <name type="scientific">Subdoligranulum variabile</name>
    <dbReference type="NCBI Taxonomy" id="214851"/>
    <lineage>
        <taxon>Bacteria</taxon>
        <taxon>Bacillati</taxon>
        <taxon>Bacillota</taxon>
        <taxon>Clostridia</taxon>
        <taxon>Eubacteriales</taxon>
        <taxon>Oscillospiraceae</taxon>
        <taxon>Subdoligranulum</taxon>
    </lineage>
</organism>
<evidence type="ECO:0000256" key="2">
    <source>
        <dbReference type="ARBA" id="ARBA00023125"/>
    </source>
</evidence>
<keyword evidence="2" id="KW-0238">DNA-binding</keyword>
<sequence length="281" mass="31812">MGAVFDKKELLVLLQDFYELTGLRTVVFDEWGVDVLSYPSDLPAFCQLVRATPEGALGCRLCDQKACRQARQKRKTLIYPCHAGLIEAITPIQVDGVVVGYLLLSHIVQGADEDAEWCRARELCRKYGIAEEDLSKAYRQLPRTPYRILRAAGDLLSFSAQALCQAQMARLVPGSLKERLNHFVSEHLAEDLSSERICTALGVGRTALYELSKQTYGCGIHEYVRQLRIRHAMQLLTTTTLTNSEICQKIGIADYNYFFRVFRKQTGFTPQAYRKQFGETD</sequence>
<proteinExistence type="predicted"/>
<evidence type="ECO:0000313" key="5">
    <source>
        <dbReference type="EMBL" id="HJG29490.1"/>
    </source>
</evidence>
<dbReference type="PANTHER" id="PTHR43280:SF2">
    <property type="entry name" value="HTH-TYPE TRANSCRIPTIONAL REGULATOR EXSA"/>
    <property type="match status" value="1"/>
</dbReference>
<dbReference type="EMBL" id="DYVE01000324">
    <property type="protein sequence ID" value="HJG29490.1"/>
    <property type="molecule type" value="Genomic_DNA"/>
</dbReference>
<protein>
    <submittedName>
        <fullName evidence="5">PocR ligand-binding domain-containing protein</fullName>
    </submittedName>
</protein>